<keyword evidence="2" id="KW-1185">Reference proteome</keyword>
<comment type="caution">
    <text evidence="1">The sequence shown here is derived from an EMBL/GenBank/DDBJ whole genome shotgun (WGS) entry which is preliminary data.</text>
</comment>
<protein>
    <submittedName>
        <fullName evidence="1">Uncharacterized protein</fullName>
    </submittedName>
</protein>
<accession>A0ABW6ABP3</accession>
<evidence type="ECO:0000313" key="2">
    <source>
        <dbReference type="Proteomes" id="UP001597512"/>
    </source>
</evidence>
<sequence>MTTYLTLIPLSDLLQRGEAILPGELIGFDSAEGAQWCYYSHINAGIVCLRILPDADSENDPAMLAEHCFVQRPAVLVTDVVAMLQENQSSLINQLQAHS</sequence>
<gene>
    <name evidence="1" type="ORF">ACFS25_02915</name>
</gene>
<dbReference type="RefSeq" id="WP_381496902.1">
    <property type="nucleotide sequence ID" value="NZ_JBHUOM010000001.1"/>
</dbReference>
<organism evidence="1 2">
    <name type="scientific">Spirosoma flavum</name>
    <dbReference type="NCBI Taxonomy" id="2048557"/>
    <lineage>
        <taxon>Bacteria</taxon>
        <taxon>Pseudomonadati</taxon>
        <taxon>Bacteroidota</taxon>
        <taxon>Cytophagia</taxon>
        <taxon>Cytophagales</taxon>
        <taxon>Cytophagaceae</taxon>
        <taxon>Spirosoma</taxon>
    </lineage>
</organism>
<dbReference type="EMBL" id="JBHUOM010000001">
    <property type="protein sequence ID" value="MFD2932711.1"/>
    <property type="molecule type" value="Genomic_DNA"/>
</dbReference>
<evidence type="ECO:0000313" key="1">
    <source>
        <dbReference type="EMBL" id="MFD2932711.1"/>
    </source>
</evidence>
<name>A0ABW6ABP3_9BACT</name>
<proteinExistence type="predicted"/>
<dbReference type="Proteomes" id="UP001597512">
    <property type="component" value="Unassembled WGS sequence"/>
</dbReference>
<reference evidence="2" key="1">
    <citation type="journal article" date="2019" name="Int. J. Syst. Evol. Microbiol.">
        <title>The Global Catalogue of Microorganisms (GCM) 10K type strain sequencing project: providing services to taxonomists for standard genome sequencing and annotation.</title>
        <authorList>
            <consortium name="The Broad Institute Genomics Platform"/>
            <consortium name="The Broad Institute Genome Sequencing Center for Infectious Disease"/>
            <person name="Wu L."/>
            <person name="Ma J."/>
        </authorList>
    </citation>
    <scope>NUCLEOTIDE SEQUENCE [LARGE SCALE GENOMIC DNA]</scope>
    <source>
        <strain evidence="2">KCTC 52490</strain>
    </source>
</reference>